<accession>A0ABP5EXQ3</accession>
<evidence type="ECO:0000313" key="2">
    <source>
        <dbReference type="Proteomes" id="UP001501585"/>
    </source>
</evidence>
<gene>
    <name evidence="1" type="ORF">GCM10009799_37430</name>
</gene>
<keyword evidence="2" id="KW-1185">Reference proteome</keyword>
<dbReference type="Proteomes" id="UP001501585">
    <property type="component" value="Unassembled WGS sequence"/>
</dbReference>
<comment type="caution">
    <text evidence="1">The sequence shown here is derived from an EMBL/GenBank/DDBJ whole genome shotgun (WGS) entry which is preliminary data.</text>
</comment>
<evidence type="ECO:0000313" key="1">
    <source>
        <dbReference type="EMBL" id="GAA2006414.1"/>
    </source>
</evidence>
<dbReference type="RefSeq" id="WP_344106383.1">
    <property type="nucleotide sequence ID" value="NZ_BAAAPC010000016.1"/>
</dbReference>
<organism evidence="1 2">
    <name type="scientific">Nocardiopsis rhodophaea</name>
    <dbReference type="NCBI Taxonomy" id="280238"/>
    <lineage>
        <taxon>Bacteria</taxon>
        <taxon>Bacillati</taxon>
        <taxon>Actinomycetota</taxon>
        <taxon>Actinomycetes</taxon>
        <taxon>Streptosporangiales</taxon>
        <taxon>Nocardiopsidaceae</taxon>
        <taxon>Nocardiopsis</taxon>
    </lineage>
</organism>
<protein>
    <submittedName>
        <fullName evidence="1">Uncharacterized protein</fullName>
    </submittedName>
</protein>
<proteinExistence type="predicted"/>
<sequence length="72" mass="7818">MTATVRVVLGDITVICDPQSSPLLRYTVRGLGGRIVRLRAPRGEVYRALIRECGLARADAARLLNQLDGGAR</sequence>
<reference evidence="2" key="1">
    <citation type="journal article" date="2019" name="Int. J. Syst. Evol. Microbiol.">
        <title>The Global Catalogue of Microorganisms (GCM) 10K type strain sequencing project: providing services to taxonomists for standard genome sequencing and annotation.</title>
        <authorList>
            <consortium name="The Broad Institute Genomics Platform"/>
            <consortium name="The Broad Institute Genome Sequencing Center for Infectious Disease"/>
            <person name="Wu L."/>
            <person name="Ma J."/>
        </authorList>
    </citation>
    <scope>NUCLEOTIDE SEQUENCE [LARGE SCALE GENOMIC DNA]</scope>
    <source>
        <strain evidence="2">JCM 15313</strain>
    </source>
</reference>
<dbReference type="EMBL" id="BAAAPC010000016">
    <property type="protein sequence ID" value="GAA2006414.1"/>
    <property type="molecule type" value="Genomic_DNA"/>
</dbReference>
<name>A0ABP5EXQ3_9ACTN</name>